<dbReference type="Gene3D" id="3.30.429.10">
    <property type="entry name" value="Macrophage Migration Inhibitory Factor"/>
    <property type="match status" value="1"/>
</dbReference>
<dbReference type="InterPro" id="IPR014347">
    <property type="entry name" value="Tautomerase/MIF_sf"/>
</dbReference>
<protein>
    <submittedName>
        <fullName evidence="2">Oxalocrotonate tautomerase</fullName>
    </submittedName>
</protein>
<gene>
    <name evidence="2" type="ORF">B0J11DRAFT_251490</name>
</gene>
<dbReference type="OrthoDB" id="2129288at2759"/>
<keyword evidence="3" id="KW-1185">Reference proteome</keyword>
<dbReference type="Proteomes" id="UP000700596">
    <property type="component" value="Unassembled WGS sequence"/>
</dbReference>
<evidence type="ECO:0000313" key="3">
    <source>
        <dbReference type="Proteomes" id="UP000700596"/>
    </source>
</evidence>
<sequence>MPLFIFYHPLTAFSTPESKHALAKDITDLYSPPLPPFYVDVVFIKVEPDRFYVAGSPRPSSNSSANRPGPDTTVPFIRLAIEHIAQNPVVDVAKRYMKKIDVVLKPHIADKGYD</sequence>
<comment type="caution">
    <text evidence="2">The sequence shown here is derived from an EMBL/GenBank/DDBJ whole genome shotgun (WGS) entry which is preliminary data.</text>
</comment>
<dbReference type="EMBL" id="JAGMWT010000004">
    <property type="protein sequence ID" value="KAH7130403.1"/>
    <property type="molecule type" value="Genomic_DNA"/>
</dbReference>
<dbReference type="InterPro" id="IPR028116">
    <property type="entry name" value="Cis-CaaD-like"/>
</dbReference>
<evidence type="ECO:0000313" key="2">
    <source>
        <dbReference type="EMBL" id="KAH7130403.1"/>
    </source>
</evidence>
<proteinExistence type="predicted"/>
<feature type="domain" description="Tautomerase cis-CaaD-like" evidence="1">
    <location>
        <begin position="1"/>
        <end position="114"/>
    </location>
</feature>
<dbReference type="Pfam" id="PF14832">
    <property type="entry name" value="Tautomerase_3"/>
    <property type="match status" value="1"/>
</dbReference>
<evidence type="ECO:0000259" key="1">
    <source>
        <dbReference type="Pfam" id="PF14832"/>
    </source>
</evidence>
<accession>A0A9P9E3W2</accession>
<reference evidence="2" key="1">
    <citation type="journal article" date="2021" name="Nat. Commun.">
        <title>Genetic determinants of endophytism in the Arabidopsis root mycobiome.</title>
        <authorList>
            <person name="Mesny F."/>
            <person name="Miyauchi S."/>
            <person name="Thiergart T."/>
            <person name="Pickel B."/>
            <person name="Atanasova L."/>
            <person name="Karlsson M."/>
            <person name="Huettel B."/>
            <person name="Barry K.W."/>
            <person name="Haridas S."/>
            <person name="Chen C."/>
            <person name="Bauer D."/>
            <person name="Andreopoulos W."/>
            <person name="Pangilinan J."/>
            <person name="LaButti K."/>
            <person name="Riley R."/>
            <person name="Lipzen A."/>
            <person name="Clum A."/>
            <person name="Drula E."/>
            <person name="Henrissat B."/>
            <person name="Kohler A."/>
            <person name="Grigoriev I.V."/>
            <person name="Martin F.M."/>
            <person name="Hacquard S."/>
        </authorList>
    </citation>
    <scope>NUCLEOTIDE SEQUENCE</scope>
    <source>
        <strain evidence="2">MPI-CAGE-CH-0243</strain>
    </source>
</reference>
<name>A0A9P9E3W2_9PLEO</name>
<organism evidence="2 3">
    <name type="scientific">Dendryphion nanum</name>
    <dbReference type="NCBI Taxonomy" id="256645"/>
    <lineage>
        <taxon>Eukaryota</taxon>
        <taxon>Fungi</taxon>
        <taxon>Dikarya</taxon>
        <taxon>Ascomycota</taxon>
        <taxon>Pezizomycotina</taxon>
        <taxon>Dothideomycetes</taxon>
        <taxon>Pleosporomycetidae</taxon>
        <taxon>Pleosporales</taxon>
        <taxon>Torulaceae</taxon>
        <taxon>Dendryphion</taxon>
    </lineage>
</organism>
<dbReference type="AlphaFoldDB" id="A0A9P9E3W2"/>